<dbReference type="CDD" id="cd14046">
    <property type="entry name" value="STKc_EIF2AK4_GCN2_rpt2"/>
    <property type="match status" value="1"/>
</dbReference>
<evidence type="ECO:0000256" key="7">
    <source>
        <dbReference type="ARBA" id="ARBA00037982"/>
    </source>
</evidence>
<dbReference type="CDD" id="cd23823">
    <property type="entry name" value="RWD_GCN2"/>
    <property type="match status" value="1"/>
</dbReference>
<feature type="active site" description="Proton acceptor" evidence="10">
    <location>
        <position position="924"/>
    </location>
</feature>
<dbReference type="Pfam" id="PF00069">
    <property type="entry name" value="Pkinase"/>
    <property type="match status" value="3"/>
</dbReference>
<dbReference type="SMART" id="SM00220">
    <property type="entry name" value="S_TKc"/>
    <property type="match status" value="1"/>
</dbReference>
<feature type="compositionally biased region" description="Polar residues" evidence="14">
    <location>
        <begin position="1578"/>
        <end position="1587"/>
    </location>
</feature>
<comment type="similarity">
    <text evidence="7">Belongs to the protein kinase superfamily. Ser/Thr protein kinase family. GCN2 subfamily.</text>
</comment>
<dbReference type="PROSITE" id="PS50908">
    <property type="entry name" value="RWD"/>
    <property type="match status" value="1"/>
</dbReference>
<keyword evidence="6 11" id="KW-0067">ATP-binding</keyword>
<feature type="domain" description="RWD" evidence="17">
    <location>
        <begin position="175"/>
        <end position="284"/>
    </location>
</feature>
<dbReference type="CDD" id="cd14012">
    <property type="entry name" value="PK_eIF2AK_GCN2_rpt1"/>
    <property type="match status" value="1"/>
</dbReference>
<dbReference type="Pfam" id="PF13393">
    <property type="entry name" value="tRNA-synt_His"/>
    <property type="match status" value="1"/>
</dbReference>
<dbReference type="FunFam" id="3.10.110.10:FF:000050">
    <property type="entry name" value="eIF-2-alpha kinase GCN2"/>
    <property type="match status" value="1"/>
</dbReference>
<evidence type="ECO:0000259" key="17">
    <source>
        <dbReference type="PROSITE" id="PS50908"/>
    </source>
</evidence>
<sequence length="1714" mass="193494">MPLSHSVVLRLVASAFATISVGFGVNAILRPDHALTFFEFQPPTSLMDKQMVDSLMAIYGIRDIFMGAAIYVASYFGTRSTLGWIMIATSSVAFADGPQREKDCPILFPSPITLSYFITSAHAVRRSGSHVGRSRHAPAMSPKQRKKPSRQKNQASNSSVTSPIFTTNYREIHQTEVEALRSIYGDDFEEIENRRSAWQQSSDVTFKLHLRSSSNPDVLLILLVELPATYPKTIPNLSPGNLDGFRDGARSRIQEILRNKPKSLLGSEMIYELAVSIQDVLEDVAQAQAQDKDLPSLEEERMEQEAAALQRADLEKQEELRKQKAAAVEEERALQEMLQDKMRQRNKARILRRKSRTGGVDMSYVDDLVENTPGAICFDPPLSVNDTDEQPLVFRAVHGKTLLQSKQCKKTFTVRPVVSENRCHVPLLVLKELCLSENNSEGLAFREQMRTSEDKLEGIKRLRHPNLVEFVGFKINRSIANFDSPDNSWTVFTLLEYANKGSLSELLDIVGTVAVDMLRGWMIQLLEALEFYHRSGFVHGNIHCGRVFLFRTPSGETIVKLQSNVEEALPDAPCGKPSFAASKSPLWAPPELTQDSSSPSMKTDVWDLGIVLLQMGFGKDVLLRYTSANQLMVSMGLSPPLQDLLCEFFRPDPRKRPTAFQLQPSEFFRVDAPLKMRERASGSVSLQRRPRLDSFGPMPAFSRYHQDFDEAGQLGRGGFGQVVKARNKLDGRLYAIKKISQTSAAALKDTLSETMLLSRLNHSYVVRYYTAWLEEDFNQIEEEAMSSTEGDPFASQDHHGFSTGGLDFISSSGYPKIEFAASDSDDENEGTLSDPAHPETPERVNDTGVDSRSAEEELSRARSGSYARPILTTLYIQMEYCEKHTLRDLIKDDLCDDTERSWRLFRQILDGLSHIHSHGIIHRDLKPDNIFIDVANNPRIGDFGLATSGQFTTAVRSSAAADFEGDFTRSLGTTYYVAPEMKSVVLGHYNEKVDMFSLGVIFFEMCHPLPTGMERDQTLRQIREKNHTLPPTFQQSDKLLQGQIIESLLSHTPSERPTASDLLSSGKIPLQVEEETFRRAIVHLLSDPNSPDYKKILSAIFSQSPKKFEDIAWDIDSHAVPAANELLVQGLVKKKLTSIFRRHGAVESTRQMLFPRSQHYNIGAVRVLDASGNLLQLPYDLTLPNARAIPRQDHSLEKTFAFGTVYRDSPHGSEPRTHREVDFDIVSHNTLDLALKEAEVIKVLDEIIEEFPPLRSTPMCFLVNHSDLLQLIMEFCRITPTQIPKVKEVLSKLNVGKYTMQTIRSELRAPAIGVASTSLDDLARFDFRDSLKETKRRLQSIMEGTEYAERISPIFARLNVLMTYLQTFGVKRKIYIKPLSSVHDKFYRGSILFQCIFDSKRRDVFAAGGRYDRLIQEFSPNVLSNRPQAHAVGFNLGSDRLRSSMIDYLKAKALSKDSETSAESYWAARRCDVLVASFDPTVLRTTGVKLIEELWSNDISAELAVDASSLEELLVKYKDSNHRCIVIAKQDSKERGFKVRNLMRKEEFDIRTAELVLWLRSEVQARHHREGTADPRQSRQLSQQEALASQERANDVRILVPQHRSKKTNRRNIVESALLSAREVAENARNGPVAAIDTRDEVLDAIRDTRLSDAESWRSVIQNAPLTERKYLSQVHELLTDLAVENRTNDTESYTNAFIYNYRTGSCVYYDLGP</sequence>
<dbReference type="PROSITE" id="PS00108">
    <property type="entry name" value="PROTEIN_KINASE_ST"/>
    <property type="match status" value="1"/>
</dbReference>
<dbReference type="InterPro" id="IPR041715">
    <property type="entry name" value="HisRS-like_core"/>
</dbReference>
<feature type="compositionally biased region" description="Basic residues" evidence="14">
    <location>
        <begin position="127"/>
        <end position="136"/>
    </location>
</feature>
<evidence type="ECO:0000313" key="19">
    <source>
        <dbReference type="Proteomes" id="UP000037696"/>
    </source>
</evidence>
<dbReference type="GO" id="GO:0000077">
    <property type="term" value="P:DNA damage checkpoint signaling"/>
    <property type="evidence" value="ECO:0007669"/>
    <property type="project" value="InterPro"/>
</dbReference>
<dbReference type="SUPFAM" id="SSF54495">
    <property type="entry name" value="UBC-like"/>
    <property type="match status" value="1"/>
</dbReference>
<keyword evidence="3" id="KW-0808">Transferase</keyword>
<evidence type="ECO:0000256" key="11">
    <source>
        <dbReference type="PIRSR" id="PIRSR000660-2"/>
    </source>
</evidence>
<evidence type="ECO:0000256" key="6">
    <source>
        <dbReference type="ARBA" id="ARBA00022840"/>
    </source>
</evidence>
<dbReference type="InterPro" id="IPR006575">
    <property type="entry name" value="RWD_dom"/>
</dbReference>
<dbReference type="EC" id="2.7.11.1" evidence="1"/>
<feature type="region of interest" description="Disordered" evidence="14">
    <location>
        <begin position="127"/>
        <end position="161"/>
    </location>
</feature>
<keyword evidence="15" id="KW-1133">Transmembrane helix</keyword>
<evidence type="ECO:0000256" key="12">
    <source>
        <dbReference type="PROSITE-ProRule" id="PRU10141"/>
    </source>
</evidence>
<dbReference type="GO" id="GO:0005634">
    <property type="term" value="C:nucleus"/>
    <property type="evidence" value="ECO:0007669"/>
    <property type="project" value="TreeGrafter"/>
</dbReference>
<dbReference type="PANTHER" id="PTHR11042:SF136">
    <property type="entry name" value="EIF-2-ALPHA KINASE GCN2"/>
    <property type="match status" value="1"/>
</dbReference>
<dbReference type="FunFam" id="3.40.50.800:FF:000009">
    <property type="entry name" value="Eukaryotic translation initiation factor 2-alpha kinase"/>
    <property type="match status" value="1"/>
</dbReference>
<keyword evidence="15" id="KW-0812">Transmembrane</keyword>
<keyword evidence="4 11" id="KW-0547">Nucleotide-binding</keyword>
<feature type="region of interest" description="Disordered" evidence="14">
    <location>
        <begin position="1568"/>
        <end position="1593"/>
    </location>
</feature>
<dbReference type="InterPro" id="IPR045864">
    <property type="entry name" value="aa-tRNA-synth_II/BPL/LPL"/>
</dbReference>
<evidence type="ECO:0000256" key="9">
    <source>
        <dbReference type="ARBA" id="ARBA00048679"/>
    </source>
</evidence>
<dbReference type="Gene3D" id="3.10.110.10">
    <property type="entry name" value="Ubiquitin Conjugating Enzyme"/>
    <property type="match status" value="1"/>
</dbReference>
<dbReference type="SUPFAM" id="SSF56112">
    <property type="entry name" value="Protein kinase-like (PK-like)"/>
    <property type="match status" value="2"/>
</dbReference>
<dbReference type="SUPFAM" id="SSF55681">
    <property type="entry name" value="Class II aaRS and biotin synthetases"/>
    <property type="match status" value="1"/>
</dbReference>
<dbReference type="InterPro" id="IPR050339">
    <property type="entry name" value="CC_SR_Kinase"/>
</dbReference>
<evidence type="ECO:0000313" key="18">
    <source>
        <dbReference type="EMBL" id="KOS44691.1"/>
    </source>
</evidence>
<comment type="caution">
    <text evidence="18">The sequence shown here is derived from an EMBL/GenBank/DDBJ whole genome shotgun (WGS) entry which is preliminary data.</text>
</comment>
<dbReference type="PROSITE" id="PS00107">
    <property type="entry name" value="PROTEIN_KINASE_ATP"/>
    <property type="match status" value="1"/>
</dbReference>
<feature type="region of interest" description="Disordered" evidence="14">
    <location>
        <begin position="821"/>
        <end position="862"/>
    </location>
</feature>
<keyword evidence="5" id="KW-0418">Kinase</keyword>
<dbReference type="InterPro" id="IPR011009">
    <property type="entry name" value="Kinase-like_dom_sf"/>
</dbReference>
<dbReference type="Gene3D" id="3.30.200.20">
    <property type="entry name" value="Phosphorylase Kinase, domain 1"/>
    <property type="match status" value="1"/>
</dbReference>
<dbReference type="PANTHER" id="PTHR11042">
    <property type="entry name" value="EUKARYOTIC TRANSLATION INITIATION FACTOR 2-ALPHA KINASE EIF2-ALPHA KINASE -RELATED"/>
    <property type="match status" value="1"/>
</dbReference>
<name>A0A0M8PBG7_9EURO</name>
<dbReference type="InterPro" id="IPR016255">
    <property type="entry name" value="Gcn2"/>
</dbReference>
<feature type="compositionally biased region" description="Basic and acidic residues" evidence="14">
    <location>
        <begin position="836"/>
        <end position="845"/>
    </location>
</feature>
<feature type="binding site" evidence="11">
    <location>
        <begin position="714"/>
        <end position="722"/>
    </location>
    <ligand>
        <name>ATP</name>
        <dbReference type="ChEBI" id="CHEBI:30616"/>
    </ligand>
</feature>
<dbReference type="GO" id="GO:0004694">
    <property type="term" value="F:eukaryotic translation initiation factor 2alpha kinase activity"/>
    <property type="evidence" value="ECO:0007669"/>
    <property type="project" value="InterPro"/>
</dbReference>
<evidence type="ECO:0000256" key="3">
    <source>
        <dbReference type="ARBA" id="ARBA00022679"/>
    </source>
</evidence>
<dbReference type="Pfam" id="PF12745">
    <property type="entry name" value="HGTP_anticodon2"/>
    <property type="match status" value="1"/>
</dbReference>
<dbReference type="Pfam" id="PF14087">
    <property type="entry name" value="DUF4267"/>
    <property type="match status" value="1"/>
</dbReference>
<dbReference type="InterPro" id="IPR017441">
    <property type="entry name" value="Protein_kinase_ATP_BS"/>
</dbReference>
<keyword evidence="13" id="KW-0175">Coiled coil</keyword>
<dbReference type="InterPro" id="IPR024435">
    <property type="entry name" value="HisRS-related_dom"/>
</dbReference>
<evidence type="ECO:0000256" key="15">
    <source>
        <dbReference type="SAM" id="Phobius"/>
    </source>
</evidence>
<dbReference type="Pfam" id="PF05773">
    <property type="entry name" value="RWD"/>
    <property type="match status" value="1"/>
</dbReference>
<dbReference type="Gene3D" id="3.30.930.10">
    <property type="entry name" value="Bira Bifunctional Protein, Domain 2"/>
    <property type="match status" value="1"/>
</dbReference>
<accession>A0A0M8PBG7</accession>
<gene>
    <name evidence="18" type="ORF">ACN38_g4401</name>
</gene>
<evidence type="ECO:0000259" key="16">
    <source>
        <dbReference type="PROSITE" id="PS50011"/>
    </source>
</evidence>
<dbReference type="GO" id="GO:0005737">
    <property type="term" value="C:cytoplasm"/>
    <property type="evidence" value="ECO:0007669"/>
    <property type="project" value="TreeGrafter"/>
</dbReference>
<evidence type="ECO:0000256" key="8">
    <source>
        <dbReference type="ARBA" id="ARBA00047899"/>
    </source>
</evidence>
<dbReference type="PIRSF" id="PIRSF000660">
    <property type="entry name" value="Ser/Thr_PK_GCN2"/>
    <property type="match status" value="1"/>
</dbReference>
<evidence type="ECO:0000256" key="4">
    <source>
        <dbReference type="ARBA" id="ARBA00022741"/>
    </source>
</evidence>
<dbReference type="InterPro" id="IPR025363">
    <property type="entry name" value="DUF4267"/>
</dbReference>
<comment type="catalytic activity">
    <reaction evidence="8">
        <text>L-threonyl-[protein] + ATP = O-phospho-L-threonyl-[protein] + ADP + H(+)</text>
        <dbReference type="Rhea" id="RHEA:46608"/>
        <dbReference type="Rhea" id="RHEA-COMP:11060"/>
        <dbReference type="Rhea" id="RHEA-COMP:11605"/>
        <dbReference type="ChEBI" id="CHEBI:15378"/>
        <dbReference type="ChEBI" id="CHEBI:30013"/>
        <dbReference type="ChEBI" id="CHEBI:30616"/>
        <dbReference type="ChEBI" id="CHEBI:61977"/>
        <dbReference type="ChEBI" id="CHEBI:456216"/>
        <dbReference type="EC" id="2.7.11.1"/>
    </reaction>
</comment>
<evidence type="ECO:0000256" key="14">
    <source>
        <dbReference type="SAM" id="MobiDB-lite"/>
    </source>
</evidence>
<feature type="coiled-coil region" evidence="13">
    <location>
        <begin position="297"/>
        <end position="354"/>
    </location>
</feature>
<feature type="compositionally biased region" description="Polar residues" evidence="14">
    <location>
        <begin position="151"/>
        <end position="161"/>
    </location>
</feature>
<evidence type="ECO:0000256" key="2">
    <source>
        <dbReference type="ARBA" id="ARBA00022527"/>
    </source>
</evidence>
<feature type="binding site" evidence="11">
    <location>
        <position position="737"/>
    </location>
    <ligand>
        <name>ATP</name>
        <dbReference type="ChEBI" id="CHEBI:30616"/>
    </ligand>
</feature>
<dbReference type="InterPro" id="IPR016135">
    <property type="entry name" value="UBQ-conjugating_enzyme/RWD"/>
</dbReference>
<reference evidence="18 19" key="1">
    <citation type="submission" date="2015-08" db="EMBL/GenBank/DDBJ databases">
        <title>Genome sequencing of Penicillium nordicum.</title>
        <authorList>
            <person name="Nguyen H.D."/>
            <person name="Seifert K.A."/>
        </authorList>
    </citation>
    <scope>NUCLEOTIDE SEQUENCE [LARGE SCALE GENOMIC DNA]</scope>
    <source>
        <strain evidence="18 19">DAOMC 185683</strain>
    </source>
</reference>
<dbReference type="GO" id="GO:0005524">
    <property type="term" value="F:ATP binding"/>
    <property type="evidence" value="ECO:0007669"/>
    <property type="project" value="UniProtKB-UniRule"/>
</dbReference>
<protein>
    <recommendedName>
        <fullName evidence="1">non-specific serine/threonine protein kinase</fullName>
        <ecNumber evidence="1">2.7.11.1</ecNumber>
    </recommendedName>
</protein>
<feature type="transmembrane region" description="Helical" evidence="15">
    <location>
        <begin position="7"/>
        <end position="29"/>
    </location>
</feature>
<feature type="binding site" evidence="12">
    <location>
        <position position="738"/>
    </location>
    <ligand>
        <name>ATP</name>
        <dbReference type="ChEBI" id="CHEBI:30616"/>
    </ligand>
</feature>
<dbReference type="Proteomes" id="UP000037696">
    <property type="component" value="Unassembled WGS sequence"/>
</dbReference>
<dbReference type="InterPro" id="IPR000719">
    <property type="entry name" value="Prot_kinase_dom"/>
</dbReference>
<evidence type="ECO:0000256" key="1">
    <source>
        <dbReference type="ARBA" id="ARBA00012513"/>
    </source>
</evidence>
<evidence type="ECO:0000256" key="5">
    <source>
        <dbReference type="ARBA" id="ARBA00022777"/>
    </source>
</evidence>
<dbReference type="PROSITE" id="PS50011">
    <property type="entry name" value="PROTEIN_KINASE_DOM"/>
    <property type="match status" value="2"/>
</dbReference>
<keyword evidence="15" id="KW-0472">Membrane</keyword>
<dbReference type="EMBL" id="LHQQ01000056">
    <property type="protein sequence ID" value="KOS44691.1"/>
    <property type="molecule type" value="Genomic_DNA"/>
</dbReference>
<dbReference type="SMART" id="SM00591">
    <property type="entry name" value="RWD"/>
    <property type="match status" value="1"/>
</dbReference>
<keyword evidence="2" id="KW-0723">Serine/threonine-protein kinase</keyword>
<dbReference type="FunFam" id="1.10.510.10:FF:000821">
    <property type="entry name" value="Serine/threonine-protein kinase gcn2"/>
    <property type="match status" value="1"/>
</dbReference>
<dbReference type="GO" id="GO:0009893">
    <property type="term" value="P:positive regulation of metabolic process"/>
    <property type="evidence" value="ECO:0007669"/>
    <property type="project" value="UniProtKB-ARBA"/>
</dbReference>
<dbReference type="InterPro" id="IPR036621">
    <property type="entry name" value="Anticodon-bd_dom_sf"/>
</dbReference>
<feature type="domain" description="Protein kinase" evidence="16">
    <location>
        <begin position="708"/>
        <end position="1077"/>
    </location>
</feature>
<dbReference type="Gene3D" id="1.10.510.10">
    <property type="entry name" value="Transferase(Phosphotransferase) domain 1"/>
    <property type="match status" value="2"/>
</dbReference>
<evidence type="ECO:0000256" key="10">
    <source>
        <dbReference type="PIRSR" id="PIRSR000660-1"/>
    </source>
</evidence>
<organism evidence="18 19">
    <name type="scientific">Penicillium nordicum</name>
    <dbReference type="NCBI Taxonomy" id="229535"/>
    <lineage>
        <taxon>Eukaryota</taxon>
        <taxon>Fungi</taxon>
        <taxon>Dikarya</taxon>
        <taxon>Ascomycota</taxon>
        <taxon>Pezizomycotina</taxon>
        <taxon>Eurotiomycetes</taxon>
        <taxon>Eurotiomycetidae</taxon>
        <taxon>Eurotiales</taxon>
        <taxon>Aspergillaceae</taxon>
        <taxon>Penicillium</taxon>
    </lineage>
</organism>
<feature type="domain" description="Protein kinase" evidence="16">
    <location>
        <begin position="387"/>
        <end position="668"/>
    </location>
</feature>
<proteinExistence type="inferred from homology"/>
<dbReference type="Gene3D" id="3.40.50.800">
    <property type="entry name" value="Anticodon-binding domain"/>
    <property type="match status" value="1"/>
</dbReference>
<dbReference type="FunFam" id="3.30.200.20:FF:000379">
    <property type="entry name" value="eIF-2-alpha kinase GCN2"/>
    <property type="match status" value="1"/>
</dbReference>
<dbReference type="FunFam" id="3.30.930.10:FF:000074">
    <property type="entry name" value="Serine/threonine-protein kinase gcn2"/>
    <property type="match status" value="1"/>
</dbReference>
<comment type="catalytic activity">
    <reaction evidence="9">
        <text>L-seryl-[protein] + ATP = O-phospho-L-seryl-[protein] + ADP + H(+)</text>
        <dbReference type="Rhea" id="RHEA:17989"/>
        <dbReference type="Rhea" id="RHEA-COMP:9863"/>
        <dbReference type="Rhea" id="RHEA-COMP:11604"/>
        <dbReference type="ChEBI" id="CHEBI:15378"/>
        <dbReference type="ChEBI" id="CHEBI:29999"/>
        <dbReference type="ChEBI" id="CHEBI:30616"/>
        <dbReference type="ChEBI" id="CHEBI:83421"/>
        <dbReference type="ChEBI" id="CHEBI:456216"/>
        <dbReference type="EC" id="2.7.11.1"/>
    </reaction>
</comment>
<dbReference type="InterPro" id="IPR008271">
    <property type="entry name" value="Ser/Thr_kinase_AS"/>
</dbReference>
<dbReference type="OrthoDB" id="341578at2759"/>
<keyword evidence="19" id="KW-1185">Reference proteome</keyword>
<evidence type="ECO:0000256" key="13">
    <source>
        <dbReference type="SAM" id="Coils"/>
    </source>
</evidence>
<dbReference type="STRING" id="229535.A0A0M8PBG7"/>